<feature type="transmembrane region" description="Helical" evidence="6">
    <location>
        <begin position="229"/>
        <end position="251"/>
    </location>
</feature>
<protein>
    <recommendedName>
        <fullName evidence="6">Transport permease protein</fullName>
    </recommendedName>
</protein>
<organism evidence="8 9">
    <name type="scientific">Streptomyces caelestis</name>
    <dbReference type="NCBI Taxonomy" id="36816"/>
    <lineage>
        <taxon>Bacteria</taxon>
        <taxon>Bacillati</taxon>
        <taxon>Actinomycetota</taxon>
        <taxon>Actinomycetes</taxon>
        <taxon>Kitasatosporales</taxon>
        <taxon>Streptomycetaceae</taxon>
        <taxon>Streptomyces</taxon>
    </lineage>
</organism>
<accession>A0A0M8QMU5</accession>
<dbReference type="InterPro" id="IPR047817">
    <property type="entry name" value="ABC2_TM_bact-type"/>
</dbReference>
<dbReference type="AlphaFoldDB" id="A0A0M8QMU5"/>
<comment type="subcellular location">
    <subcellularLocation>
        <location evidence="6">Cell membrane</location>
        <topology evidence="6">Multi-pass membrane protein</topology>
    </subcellularLocation>
    <subcellularLocation>
        <location evidence="1">Membrane</location>
        <topology evidence="1">Multi-pass membrane protein</topology>
    </subcellularLocation>
</comment>
<keyword evidence="6" id="KW-1003">Cell membrane</keyword>
<comment type="similarity">
    <text evidence="6">Belongs to the ABC-2 integral membrane protein family.</text>
</comment>
<feature type="domain" description="ABC transmembrane type-2" evidence="7">
    <location>
        <begin position="25"/>
        <end position="254"/>
    </location>
</feature>
<keyword evidence="4 6" id="KW-0472">Membrane</keyword>
<feature type="transmembrane region" description="Helical" evidence="6">
    <location>
        <begin position="172"/>
        <end position="190"/>
    </location>
</feature>
<evidence type="ECO:0000313" key="9">
    <source>
        <dbReference type="Proteomes" id="UP000037773"/>
    </source>
</evidence>
<dbReference type="OrthoDB" id="4526018at2"/>
<proteinExistence type="inferred from homology"/>
<feature type="transmembrane region" description="Helical" evidence="6">
    <location>
        <begin position="141"/>
        <end position="165"/>
    </location>
</feature>
<dbReference type="PROSITE" id="PS51012">
    <property type="entry name" value="ABC_TM2"/>
    <property type="match status" value="1"/>
</dbReference>
<comment type="caution">
    <text evidence="8">The sequence shown here is derived from an EMBL/GenBank/DDBJ whole genome shotgun (WGS) entry which is preliminary data.</text>
</comment>
<dbReference type="InterPro" id="IPR051784">
    <property type="entry name" value="Nod_factor_ABC_transporter"/>
</dbReference>
<keyword evidence="9" id="KW-1185">Reference proteome</keyword>
<evidence type="ECO:0000259" key="7">
    <source>
        <dbReference type="PROSITE" id="PS51012"/>
    </source>
</evidence>
<dbReference type="Proteomes" id="UP000037773">
    <property type="component" value="Unassembled WGS sequence"/>
</dbReference>
<feature type="transmembrane region" description="Helical" evidence="6">
    <location>
        <begin position="106"/>
        <end position="129"/>
    </location>
</feature>
<evidence type="ECO:0000256" key="2">
    <source>
        <dbReference type="ARBA" id="ARBA00022692"/>
    </source>
</evidence>
<dbReference type="RefSeq" id="WP_030824536.1">
    <property type="nucleotide sequence ID" value="NZ_JBFBKA010000001.1"/>
</dbReference>
<feature type="transmembrane region" description="Helical" evidence="6">
    <location>
        <begin position="27"/>
        <end position="45"/>
    </location>
</feature>
<evidence type="ECO:0000256" key="6">
    <source>
        <dbReference type="RuleBase" id="RU361157"/>
    </source>
</evidence>
<evidence type="ECO:0000313" key="8">
    <source>
        <dbReference type="EMBL" id="KOT40602.1"/>
    </source>
</evidence>
<dbReference type="PIRSF" id="PIRSF006648">
    <property type="entry name" value="DrrB"/>
    <property type="match status" value="1"/>
</dbReference>
<evidence type="ECO:0000256" key="1">
    <source>
        <dbReference type="ARBA" id="ARBA00004141"/>
    </source>
</evidence>
<gene>
    <name evidence="8" type="ORF">ADK41_12865</name>
</gene>
<evidence type="ECO:0000256" key="5">
    <source>
        <dbReference type="ARBA" id="ARBA00023251"/>
    </source>
</evidence>
<dbReference type="Pfam" id="PF01061">
    <property type="entry name" value="ABC2_membrane"/>
    <property type="match status" value="1"/>
</dbReference>
<evidence type="ECO:0000256" key="3">
    <source>
        <dbReference type="ARBA" id="ARBA00022989"/>
    </source>
</evidence>
<name>A0A0M8QMU5_9ACTN</name>
<dbReference type="InterPro" id="IPR000412">
    <property type="entry name" value="ABC_2_transport"/>
</dbReference>
<dbReference type="GO" id="GO:0043190">
    <property type="term" value="C:ATP-binding cassette (ABC) transporter complex"/>
    <property type="evidence" value="ECO:0007669"/>
    <property type="project" value="InterPro"/>
</dbReference>
<reference evidence="8 9" key="1">
    <citation type="submission" date="2015-07" db="EMBL/GenBank/DDBJ databases">
        <authorList>
            <person name="Noorani M."/>
        </authorList>
    </citation>
    <scope>NUCLEOTIDE SEQUENCE [LARGE SCALE GENOMIC DNA]</scope>
    <source>
        <strain evidence="8 9">NRRL B-24567</strain>
    </source>
</reference>
<dbReference type="PATRIC" id="fig|36816.3.peg.2772"/>
<dbReference type="PANTHER" id="PTHR43229">
    <property type="entry name" value="NODULATION PROTEIN J"/>
    <property type="match status" value="1"/>
</dbReference>
<dbReference type="GO" id="GO:0046677">
    <property type="term" value="P:response to antibiotic"/>
    <property type="evidence" value="ECO:0007669"/>
    <property type="project" value="UniProtKB-KW"/>
</dbReference>
<feature type="transmembrane region" description="Helical" evidence="6">
    <location>
        <begin position="65"/>
        <end position="85"/>
    </location>
</feature>
<dbReference type="InterPro" id="IPR013525">
    <property type="entry name" value="ABC2_TM"/>
</dbReference>
<keyword evidence="2 6" id="KW-0812">Transmembrane</keyword>
<keyword evidence="6" id="KW-0813">Transport</keyword>
<dbReference type="PANTHER" id="PTHR43229:SF6">
    <property type="entry name" value="ABC-TYPE MULTIDRUG TRANSPORT SYSTEM, PERMEASE COMPONENT"/>
    <property type="match status" value="1"/>
</dbReference>
<sequence length="261" mass="27634">MRDGALTRITALVRQDVRLLLRDPAPLVVRTVMPLLIMGFMQPLFRAALRAGGEAADANGAEQGVPGMAVMFLFFLVNVVGFAMFREHGWNTWDRLRASTARPVELLAARVVVPLAAAVLQLAVIFGAGGALFDLRVTGSLLALVVVALPLALCVVMVGMALVALCRTISQLSVIANILALVFAGLGGALTPQSAMPDWAEPFAPAVPSYWAMRGFNEVVLRGGGVADVLLPAGVLCAFTAGLTAVTLVFFRADHRKLSWS</sequence>
<dbReference type="EMBL" id="LGCN01000120">
    <property type="protein sequence ID" value="KOT40602.1"/>
    <property type="molecule type" value="Genomic_DNA"/>
</dbReference>
<evidence type="ECO:0000256" key="4">
    <source>
        <dbReference type="ARBA" id="ARBA00023136"/>
    </source>
</evidence>
<keyword evidence="3 6" id="KW-1133">Transmembrane helix</keyword>
<keyword evidence="5" id="KW-0046">Antibiotic resistance</keyword>
<dbReference type="GO" id="GO:0140359">
    <property type="term" value="F:ABC-type transporter activity"/>
    <property type="evidence" value="ECO:0007669"/>
    <property type="project" value="InterPro"/>
</dbReference>